<gene>
    <name evidence="2" type="ORF">NBRC110019_07310</name>
</gene>
<organism evidence="2 3">
    <name type="scientific">Neptunitalea chrysea</name>
    <dbReference type="NCBI Taxonomy" id="1647581"/>
    <lineage>
        <taxon>Bacteria</taxon>
        <taxon>Pseudomonadati</taxon>
        <taxon>Bacteroidota</taxon>
        <taxon>Flavobacteriia</taxon>
        <taxon>Flavobacteriales</taxon>
        <taxon>Flavobacteriaceae</taxon>
        <taxon>Neptunitalea</taxon>
    </lineage>
</organism>
<evidence type="ECO:0000256" key="1">
    <source>
        <dbReference type="SAM" id="MobiDB-lite"/>
    </source>
</evidence>
<dbReference type="Gene3D" id="3.40.50.1110">
    <property type="entry name" value="SGNH hydrolase"/>
    <property type="match status" value="1"/>
</dbReference>
<dbReference type="AlphaFoldDB" id="A0A9W6B4I4"/>
<name>A0A9W6B4I4_9FLAO</name>
<comment type="caution">
    <text evidence="2">The sequence shown here is derived from an EMBL/GenBank/DDBJ whole genome shotgun (WGS) entry which is preliminary data.</text>
</comment>
<reference evidence="2" key="1">
    <citation type="submission" date="2022-07" db="EMBL/GenBank/DDBJ databases">
        <title>Taxonomy of Novel Oxalotrophic and Methylotrophic Bacteria.</title>
        <authorList>
            <person name="Sahin N."/>
            <person name="Tani A."/>
        </authorList>
    </citation>
    <scope>NUCLEOTIDE SEQUENCE</scope>
    <source>
        <strain evidence="2">AM327</strain>
    </source>
</reference>
<keyword evidence="3" id="KW-1185">Reference proteome</keyword>
<accession>A0A9W6B4I4</accession>
<dbReference type="GO" id="GO:0016788">
    <property type="term" value="F:hydrolase activity, acting on ester bonds"/>
    <property type="evidence" value="ECO:0007669"/>
    <property type="project" value="UniProtKB-ARBA"/>
</dbReference>
<evidence type="ECO:0000313" key="2">
    <source>
        <dbReference type="EMBL" id="GLB51692.1"/>
    </source>
</evidence>
<sequence>MGIDNLNIEEKVDSAAKVAALEGIPSNTYIKNSEFNAVVDKTKEVVEGHNDLRETVENISNSGVSYATLAIAMAVNPLPADNTLFNINNPDDTTDDGVYKYDSTQGSGYLRLRDLPLVKATGEFDSSNDKDGLTPKGFSDRLIDLGTNFPYSSSFKINSNRRLFLLDIEVYGYEGTEPLFVYNVWRSYDPGSGNTWKVLLRSFNESTGESTNICQFTLSAYVEPELTEGRRIAKIESNQDLSGNGVSFTAMVDWEAALAGQDIKTYNESSLDTITWKSHLKNNLKDTVYGILDRLSYKRIGVITPISTPGTYTYDVMFEVLHEGIYTNFPDVDNSPIQFKNGELGYITKKVNQTYYEKTVNNYNAIFPFAAFPINKNRKNFLLDIEVYGYKGTEPLFVYNVWRSYDPGSGDTWKVLLRSFNESTGESTNICQFTLSAYVEPELTEGRRIAKIESNQDLSGNGVSFTAMVDWEAALAGQDIKTYNESSLDTITWKPKVKDQRLDDLEEHQTTQDQRLDDLEEHQTTQDQRLDDLEEHQTTQDQRLDDIGEDLYKNRNVYLESDLLLNYYYPLNGSSVPESPTEYTTTTNNWWSCIKIAVYTGDEITIATRSTGAVALAYALTDVERNIYSVADSSVNSLEAPITIKAKKNGYIYVNMLQPTNSNFSVKIDRYTIDYEEINRGNRLKSLEFFKQKNYDWQSFDADYIFYLGYGQSLSVGGGSNALSTISFKDNKRLGSNISFPYSNELTTFQPLVNGSTEHIIVPAINFLRYYANSIGMGFNTTFVATSCGQGGTSIEWLSKDCPANNGDYFQRIIDAFNAAKSIADSEGKTIKFGGTIFLQGEANSTARSMADWDGTGPAISTKEGYKGYLEQLIADIEEAALSVFTDQTESPAFFIYQTQMNYTATDMPIGSAQLEVANENDNVYMFSPCYAYKTGEDPLHPTGNGYRWLAEKAAIAMRNVLIEKKQYSTLQPHKIERISNNELRIHFISEQFPLNINNYTIDTILENYGFQAYNNLGEEIEISEVKVYDTFVCVFLLEGQIDPISIAYANSSNVSGKGNITDSFSEKSREVFTDQSGQNYNDVFIPNTDETNSILGKKYMLDNWLVAFRYELNEDSLVLI</sequence>
<dbReference type="SUPFAM" id="SSF52266">
    <property type="entry name" value="SGNH hydrolase"/>
    <property type="match status" value="1"/>
</dbReference>
<evidence type="ECO:0000313" key="3">
    <source>
        <dbReference type="Proteomes" id="UP001143545"/>
    </source>
</evidence>
<dbReference type="Proteomes" id="UP001143545">
    <property type="component" value="Unassembled WGS sequence"/>
</dbReference>
<dbReference type="EMBL" id="BRVP01000004">
    <property type="protein sequence ID" value="GLB51692.1"/>
    <property type="molecule type" value="Genomic_DNA"/>
</dbReference>
<dbReference type="RefSeq" id="WP_281752493.1">
    <property type="nucleotide sequence ID" value="NZ_BRVP01000004.1"/>
</dbReference>
<feature type="region of interest" description="Disordered" evidence="1">
    <location>
        <begin position="507"/>
        <end position="544"/>
    </location>
</feature>
<dbReference type="InterPro" id="IPR036514">
    <property type="entry name" value="SGNH_hydro_sf"/>
</dbReference>
<evidence type="ECO:0008006" key="4">
    <source>
        <dbReference type="Google" id="ProtNLM"/>
    </source>
</evidence>
<protein>
    <recommendedName>
        <fullName evidence="4">Sialate O-acetylesterase domain-containing protein</fullName>
    </recommendedName>
</protein>
<proteinExistence type="predicted"/>